<dbReference type="InterPro" id="IPR002182">
    <property type="entry name" value="NB-ARC"/>
</dbReference>
<keyword evidence="1" id="KW-0812">Transmembrane</keyword>
<accession>A0A1H5Z6P5</accession>
<dbReference type="PANTHER" id="PTHR47691:SF3">
    <property type="entry name" value="HTH-TYPE TRANSCRIPTIONAL REGULATOR RV0890C-RELATED"/>
    <property type="match status" value="1"/>
</dbReference>
<dbReference type="SUPFAM" id="SSF52540">
    <property type="entry name" value="P-loop containing nucleoside triphosphate hydrolases"/>
    <property type="match status" value="1"/>
</dbReference>
<dbReference type="Gene3D" id="3.40.50.300">
    <property type="entry name" value="P-loop containing nucleotide triphosphate hydrolases"/>
    <property type="match status" value="1"/>
</dbReference>
<dbReference type="SMART" id="SM00382">
    <property type="entry name" value="AAA"/>
    <property type="match status" value="1"/>
</dbReference>
<dbReference type="Gene3D" id="1.25.40.10">
    <property type="entry name" value="Tetratricopeptide repeat domain"/>
    <property type="match status" value="2"/>
</dbReference>
<organism evidence="3 4">
    <name type="scientific">Nonomuraea solani</name>
    <dbReference type="NCBI Taxonomy" id="1144553"/>
    <lineage>
        <taxon>Bacteria</taxon>
        <taxon>Bacillati</taxon>
        <taxon>Actinomycetota</taxon>
        <taxon>Actinomycetes</taxon>
        <taxon>Streptosporangiales</taxon>
        <taxon>Streptosporangiaceae</taxon>
        <taxon>Nonomuraea</taxon>
    </lineage>
</organism>
<dbReference type="GO" id="GO:0043531">
    <property type="term" value="F:ADP binding"/>
    <property type="evidence" value="ECO:0007669"/>
    <property type="project" value="InterPro"/>
</dbReference>
<gene>
    <name evidence="3" type="ORF">SAMN05444920_102571</name>
</gene>
<dbReference type="Pfam" id="PF00931">
    <property type="entry name" value="NB-ARC"/>
    <property type="match status" value="1"/>
</dbReference>
<reference evidence="3 4" key="1">
    <citation type="submission" date="2016-10" db="EMBL/GenBank/DDBJ databases">
        <authorList>
            <person name="de Groot N.N."/>
        </authorList>
    </citation>
    <scope>NUCLEOTIDE SEQUENCE [LARGE SCALE GENOMIC DNA]</scope>
    <source>
        <strain evidence="3 4">CGMCC 4.7037</strain>
    </source>
</reference>
<evidence type="ECO:0000256" key="1">
    <source>
        <dbReference type="SAM" id="Phobius"/>
    </source>
</evidence>
<keyword evidence="1" id="KW-0472">Membrane</keyword>
<dbReference type="InterPro" id="IPR027417">
    <property type="entry name" value="P-loop_NTPase"/>
</dbReference>
<dbReference type="SUPFAM" id="SSF48452">
    <property type="entry name" value="TPR-like"/>
    <property type="match status" value="2"/>
</dbReference>
<evidence type="ECO:0000313" key="3">
    <source>
        <dbReference type="EMBL" id="SEG32001.1"/>
    </source>
</evidence>
<protein>
    <submittedName>
        <fullName evidence="3">NB-ARC domain-containing protein</fullName>
    </submittedName>
</protein>
<proteinExistence type="predicted"/>
<dbReference type="AlphaFoldDB" id="A0A1H5Z6P5"/>
<evidence type="ECO:0000313" key="4">
    <source>
        <dbReference type="Proteomes" id="UP000236732"/>
    </source>
</evidence>
<dbReference type="PRINTS" id="PR00364">
    <property type="entry name" value="DISEASERSIST"/>
</dbReference>
<feature type="domain" description="AAA+ ATPase" evidence="2">
    <location>
        <begin position="116"/>
        <end position="265"/>
    </location>
</feature>
<keyword evidence="4" id="KW-1185">Reference proteome</keyword>
<feature type="transmembrane region" description="Helical" evidence="1">
    <location>
        <begin position="12"/>
        <end position="31"/>
    </location>
</feature>
<dbReference type="EMBL" id="FNVT01000002">
    <property type="protein sequence ID" value="SEG32001.1"/>
    <property type="molecule type" value="Genomic_DNA"/>
</dbReference>
<dbReference type="InterPro" id="IPR003593">
    <property type="entry name" value="AAA+_ATPase"/>
</dbReference>
<keyword evidence="1" id="KW-1133">Transmembrane helix</keyword>
<evidence type="ECO:0000259" key="2">
    <source>
        <dbReference type="SMART" id="SM00382"/>
    </source>
</evidence>
<name>A0A1H5Z6P5_9ACTN</name>
<dbReference type="Proteomes" id="UP000236732">
    <property type="component" value="Unassembled WGS sequence"/>
</dbReference>
<feature type="transmembrane region" description="Helical" evidence="1">
    <location>
        <begin position="37"/>
        <end position="55"/>
    </location>
</feature>
<dbReference type="InterPro" id="IPR019734">
    <property type="entry name" value="TPR_rpt"/>
</dbReference>
<dbReference type="InterPro" id="IPR011990">
    <property type="entry name" value="TPR-like_helical_dom_sf"/>
</dbReference>
<dbReference type="PANTHER" id="PTHR47691">
    <property type="entry name" value="REGULATOR-RELATED"/>
    <property type="match status" value="1"/>
</dbReference>
<sequence>MRRFSSYVQGYELEAGSFVLLVFSAFGLGFWLRGNVVGLVAMLVVVPAAAVLLVARLSQPRAVSQPIGPHSQPAARTPSRPYLVPRELPPAPRGFVGRLRELEWLADSVAARAAKGTTAIAIYGAPGIGKSALSITFAHHVADRFPDGQLYVHLWKASRDSIDGLRAYVIRALAQPGEEVPGNEQDRERRYRELTRDKAALILLDDVPASLDLGALRPGGHKSVLIVTCRDDPGRPDVPARELGPLSEREAFDLLRAVMGSRRVEREEKQLGELAGVCDGHPQALRVVVTAVAQRTDWTVDRITERARSLPLVTPADGAPPVRHEQAFDAVYVMLTSDEQKALRALRIFAPLVPFSPRELAAALRVDDARGGRLAASLADAGLLELLTSGSGTPTCRARDIVVRYAAYRARAENDPEPGVLLARVKRLSRQKPPAAGEYDMDLLLKKYGTFKRASEAVRGALAAAREKQDVSWEAAACIALAELNCDLGHLTAAEDHANRALTLGEAGGHARPLRCLARIEHRRHRFDAALEHVREAMRIAVAGEDRAEQVRILGEQAFVLALRDAPGDRKEAAEVIETGDRLLRDLGTEGERLRAEFGWRKGNVAFYARDYRAALSALDEAKRQAAQHGQPWFGAWIDQTRARVALRTEAFEPGARHASEGLKSFTALHHRFGAAHCYYRLGEIYLAEGRAAEAGTALRQALESFRNCGDRWIEGGVALRLAAAYRLKGMKGEAVRLQHAAFLSYRRLDGWGRTTRNAARALLRTVFTRRSRTRRSRRTTITTKRA</sequence>
<dbReference type="SMART" id="SM00028">
    <property type="entry name" value="TPR"/>
    <property type="match status" value="4"/>
</dbReference>